<feature type="domain" description="J" evidence="3">
    <location>
        <begin position="48"/>
        <end position="119"/>
    </location>
</feature>
<dbReference type="SMART" id="SM00271">
    <property type="entry name" value="DnaJ"/>
    <property type="match status" value="1"/>
</dbReference>
<dbReference type="InterPro" id="IPR001623">
    <property type="entry name" value="DnaJ_domain"/>
</dbReference>
<dbReference type="PROSITE" id="PS50076">
    <property type="entry name" value="DNAJ_2"/>
    <property type="match status" value="1"/>
</dbReference>
<name>A0ABR3ADB3_9AGAR</name>
<evidence type="ECO:0000256" key="1">
    <source>
        <dbReference type="SAM" id="MobiDB-lite"/>
    </source>
</evidence>
<evidence type="ECO:0000259" key="3">
    <source>
        <dbReference type="PROSITE" id="PS50076"/>
    </source>
</evidence>
<dbReference type="CDD" id="cd06257">
    <property type="entry name" value="DnaJ"/>
    <property type="match status" value="1"/>
</dbReference>
<dbReference type="EMBL" id="JBBXMP010000003">
    <property type="protein sequence ID" value="KAL0071362.1"/>
    <property type="molecule type" value="Genomic_DNA"/>
</dbReference>
<dbReference type="SUPFAM" id="SSF46565">
    <property type="entry name" value="Chaperone J-domain"/>
    <property type="match status" value="1"/>
</dbReference>
<keyword evidence="2" id="KW-0812">Transmembrane</keyword>
<dbReference type="Gene3D" id="1.10.287.110">
    <property type="entry name" value="DnaJ domain"/>
    <property type="match status" value="1"/>
</dbReference>
<protein>
    <recommendedName>
        <fullName evidence="3">J domain-containing protein</fullName>
    </recommendedName>
</protein>
<feature type="region of interest" description="Disordered" evidence="1">
    <location>
        <begin position="218"/>
        <end position="240"/>
    </location>
</feature>
<evidence type="ECO:0000313" key="5">
    <source>
        <dbReference type="Proteomes" id="UP001437256"/>
    </source>
</evidence>
<comment type="caution">
    <text evidence="4">The sequence shown here is derived from an EMBL/GenBank/DDBJ whole genome shotgun (WGS) entry which is preliminary data.</text>
</comment>
<gene>
    <name evidence="4" type="ORF">AAF712_001219</name>
</gene>
<sequence>MVVYHCQRWALLPFHVHHTGHARLASTASASSSSSSSPFPFPSHARPTPHEIFHLPYGASQEQIKDRYYELVRAHHPDSHSCRLLSPEVRHSRFQAISAAYDTLRRGRKGGTGRFDPYAEELARRRDIYYKHYHRRRQENDMAPKYTYARFDWNSNPDDRWKDYMIVGFGVLSLVAGIAPGLLLYPYHVHKRHQEAVFNLSQARSEARLFGEERMREIKNRAKDLKPKDSSSPSPPPDDG</sequence>
<dbReference type="PRINTS" id="PR00625">
    <property type="entry name" value="JDOMAIN"/>
</dbReference>
<proteinExistence type="predicted"/>
<accession>A0ABR3ADB3</accession>
<evidence type="ECO:0000313" key="4">
    <source>
        <dbReference type="EMBL" id="KAL0071362.1"/>
    </source>
</evidence>
<feature type="transmembrane region" description="Helical" evidence="2">
    <location>
        <begin position="164"/>
        <end position="185"/>
    </location>
</feature>
<dbReference type="Pfam" id="PF00226">
    <property type="entry name" value="DnaJ"/>
    <property type="match status" value="1"/>
</dbReference>
<keyword evidence="2" id="KW-0472">Membrane</keyword>
<organism evidence="4 5">
    <name type="scientific">Marasmius tenuissimus</name>
    <dbReference type="NCBI Taxonomy" id="585030"/>
    <lineage>
        <taxon>Eukaryota</taxon>
        <taxon>Fungi</taxon>
        <taxon>Dikarya</taxon>
        <taxon>Basidiomycota</taxon>
        <taxon>Agaricomycotina</taxon>
        <taxon>Agaricomycetes</taxon>
        <taxon>Agaricomycetidae</taxon>
        <taxon>Agaricales</taxon>
        <taxon>Marasmiineae</taxon>
        <taxon>Marasmiaceae</taxon>
        <taxon>Marasmius</taxon>
    </lineage>
</organism>
<evidence type="ECO:0000256" key="2">
    <source>
        <dbReference type="SAM" id="Phobius"/>
    </source>
</evidence>
<keyword evidence="2" id="KW-1133">Transmembrane helix</keyword>
<reference evidence="4 5" key="1">
    <citation type="submission" date="2024-05" db="EMBL/GenBank/DDBJ databases">
        <title>A draft genome resource for the thread blight pathogen Marasmius tenuissimus strain MS-2.</title>
        <authorList>
            <person name="Yulfo-Soto G.E."/>
            <person name="Baruah I.K."/>
            <person name="Amoako-Attah I."/>
            <person name="Bukari Y."/>
            <person name="Meinhardt L.W."/>
            <person name="Bailey B.A."/>
            <person name="Cohen S.P."/>
        </authorList>
    </citation>
    <scope>NUCLEOTIDE SEQUENCE [LARGE SCALE GENOMIC DNA]</scope>
    <source>
        <strain evidence="4 5">MS-2</strain>
    </source>
</reference>
<keyword evidence="5" id="KW-1185">Reference proteome</keyword>
<dbReference type="InterPro" id="IPR036869">
    <property type="entry name" value="J_dom_sf"/>
</dbReference>
<feature type="compositionally biased region" description="Basic and acidic residues" evidence="1">
    <location>
        <begin position="218"/>
        <end position="229"/>
    </location>
</feature>
<dbReference type="Proteomes" id="UP001437256">
    <property type="component" value="Unassembled WGS sequence"/>
</dbReference>